<dbReference type="KEGG" id="daur:Daura_27435"/>
<evidence type="ECO:0000313" key="1">
    <source>
        <dbReference type="EMBL" id="UWZ50560.1"/>
    </source>
</evidence>
<evidence type="ECO:0000313" key="2">
    <source>
        <dbReference type="Proteomes" id="UP001058003"/>
    </source>
</evidence>
<reference evidence="1" key="1">
    <citation type="submission" date="2021-04" db="EMBL/GenBank/DDBJ databases">
        <title>Dactylosporangium aurantiacum NRRL B-8018 full assembly.</title>
        <authorList>
            <person name="Hartkoorn R.C."/>
            <person name="Beaudoing E."/>
            <person name="Hot D."/>
        </authorList>
    </citation>
    <scope>NUCLEOTIDE SEQUENCE</scope>
    <source>
        <strain evidence="1">NRRL B-8018</strain>
    </source>
</reference>
<protein>
    <submittedName>
        <fullName evidence="1">Uncharacterized protein</fullName>
    </submittedName>
</protein>
<name>A0A9Q9MDQ9_9ACTN</name>
<dbReference type="RefSeq" id="WP_156089294.1">
    <property type="nucleotide sequence ID" value="NZ_CP073767.1"/>
</dbReference>
<accession>A0A9Q9MDQ9</accession>
<sequence>MQQTETASNAPTAAVREDVAALAGLRETPLSQLTPDRVKAAADRIKQLHRRRAAVPVAKFNSGV</sequence>
<dbReference type="EMBL" id="CP073767">
    <property type="protein sequence ID" value="UWZ50560.1"/>
    <property type="molecule type" value="Genomic_DNA"/>
</dbReference>
<proteinExistence type="predicted"/>
<keyword evidence="2" id="KW-1185">Reference proteome</keyword>
<organism evidence="1 2">
    <name type="scientific">Dactylosporangium aurantiacum</name>
    <dbReference type="NCBI Taxonomy" id="35754"/>
    <lineage>
        <taxon>Bacteria</taxon>
        <taxon>Bacillati</taxon>
        <taxon>Actinomycetota</taxon>
        <taxon>Actinomycetes</taxon>
        <taxon>Micromonosporales</taxon>
        <taxon>Micromonosporaceae</taxon>
        <taxon>Dactylosporangium</taxon>
    </lineage>
</organism>
<gene>
    <name evidence="1" type="ORF">Daura_27435</name>
</gene>
<dbReference type="Proteomes" id="UP001058003">
    <property type="component" value="Chromosome"/>
</dbReference>
<dbReference type="AlphaFoldDB" id="A0A9Q9MDQ9"/>